<keyword evidence="8" id="KW-0325">Glycoprotein</keyword>
<evidence type="ECO:0000256" key="1">
    <source>
        <dbReference type="ARBA" id="ARBA00004167"/>
    </source>
</evidence>
<evidence type="ECO:0000313" key="12">
    <source>
        <dbReference type="Proteomes" id="UP001303473"/>
    </source>
</evidence>
<comment type="similarity">
    <text evidence="9">Belongs to the ustYa family.</text>
</comment>
<evidence type="ECO:0000256" key="4">
    <source>
        <dbReference type="ARBA" id="ARBA00022989"/>
    </source>
</evidence>
<evidence type="ECO:0000313" key="11">
    <source>
        <dbReference type="EMBL" id="KAK3936449.1"/>
    </source>
</evidence>
<dbReference type="InterPro" id="IPR021765">
    <property type="entry name" value="UstYa-like"/>
</dbReference>
<keyword evidence="3" id="KW-0812">Transmembrane</keyword>
<gene>
    <name evidence="11" type="ORF">QBC46DRAFT_269596</name>
</gene>
<evidence type="ECO:0000256" key="9">
    <source>
        <dbReference type="ARBA" id="ARBA00035112"/>
    </source>
</evidence>
<keyword evidence="5" id="KW-0560">Oxidoreductase</keyword>
<reference evidence="12" key="1">
    <citation type="journal article" date="2023" name="Mol. Phylogenet. Evol.">
        <title>Genome-scale phylogeny and comparative genomics of the fungal order Sordariales.</title>
        <authorList>
            <person name="Hensen N."/>
            <person name="Bonometti L."/>
            <person name="Westerberg I."/>
            <person name="Brannstrom I.O."/>
            <person name="Guillou S."/>
            <person name="Cros-Aarteil S."/>
            <person name="Calhoun S."/>
            <person name="Haridas S."/>
            <person name="Kuo A."/>
            <person name="Mondo S."/>
            <person name="Pangilinan J."/>
            <person name="Riley R."/>
            <person name="LaButti K."/>
            <person name="Andreopoulos B."/>
            <person name="Lipzen A."/>
            <person name="Chen C."/>
            <person name="Yan M."/>
            <person name="Daum C."/>
            <person name="Ng V."/>
            <person name="Clum A."/>
            <person name="Steindorff A."/>
            <person name="Ohm R.A."/>
            <person name="Martin F."/>
            <person name="Silar P."/>
            <person name="Natvig D.O."/>
            <person name="Lalanne C."/>
            <person name="Gautier V."/>
            <person name="Ament-Velasquez S.L."/>
            <person name="Kruys A."/>
            <person name="Hutchinson M.I."/>
            <person name="Powell A.J."/>
            <person name="Barry K."/>
            <person name="Miller A.N."/>
            <person name="Grigoriev I.V."/>
            <person name="Debuchy R."/>
            <person name="Gladieux P."/>
            <person name="Hiltunen Thoren M."/>
            <person name="Johannesson H."/>
        </authorList>
    </citation>
    <scope>NUCLEOTIDE SEQUENCE [LARGE SCALE GENOMIC DNA]</scope>
    <source>
        <strain evidence="12">CBS 340.73</strain>
    </source>
</reference>
<evidence type="ECO:0000256" key="8">
    <source>
        <dbReference type="ARBA" id="ARBA00023180"/>
    </source>
</evidence>
<evidence type="ECO:0008006" key="13">
    <source>
        <dbReference type="Google" id="ProtNLM"/>
    </source>
</evidence>
<name>A0AAN6N160_9PEZI</name>
<dbReference type="Pfam" id="PF11807">
    <property type="entry name" value="UstYa"/>
    <property type="match status" value="1"/>
</dbReference>
<comment type="pathway">
    <text evidence="2">Mycotoxin biosynthesis.</text>
</comment>
<evidence type="ECO:0000256" key="2">
    <source>
        <dbReference type="ARBA" id="ARBA00004685"/>
    </source>
</evidence>
<evidence type="ECO:0000256" key="10">
    <source>
        <dbReference type="SAM" id="MobiDB-lite"/>
    </source>
</evidence>
<dbReference type="GO" id="GO:0016020">
    <property type="term" value="C:membrane"/>
    <property type="evidence" value="ECO:0007669"/>
    <property type="project" value="UniProtKB-SubCell"/>
</dbReference>
<organism evidence="11 12">
    <name type="scientific">Diplogelasinospora grovesii</name>
    <dbReference type="NCBI Taxonomy" id="303347"/>
    <lineage>
        <taxon>Eukaryota</taxon>
        <taxon>Fungi</taxon>
        <taxon>Dikarya</taxon>
        <taxon>Ascomycota</taxon>
        <taxon>Pezizomycotina</taxon>
        <taxon>Sordariomycetes</taxon>
        <taxon>Sordariomycetidae</taxon>
        <taxon>Sordariales</taxon>
        <taxon>Diplogelasinosporaceae</taxon>
        <taxon>Diplogelasinospora</taxon>
    </lineage>
</organism>
<keyword evidence="6" id="KW-0843">Virulence</keyword>
<comment type="subcellular location">
    <subcellularLocation>
        <location evidence="1">Membrane</location>
        <topology evidence="1">Single-pass membrane protein</topology>
    </subcellularLocation>
</comment>
<proteinExistence type="inferred from homology"/>
<comment type="caution">
    <text evidence="11">The sequence shown here is derived from an EMBL/GenBank/DDBJ whole genome shotgun (WGS) entry which is preliminary data.</text>
</comment>
<dbReference type="AlphaFoldDB" id="A0AAN6N160"/>
<dbReference type="PANTHER" id="PTHR33365">
    <property type="entry name" value="YALI0B05434P"/>
    <property type="match status" value="1"/>
</dbReference>
<evidence type="ECO:0000256" key="7">
    <source>
        <dbReference type="ARBA" id="ARBA00023136"/>
    </source>
</evidence>
<evidence type="ECO:0000256" key="6">
    <source>
        <dbReference type="ARBA" id="ARBA00023026"/>
    </source>
</evidence>
<dbReference type="Proteomes" id="UP001303473">
    <property type="component" value="Unassembled WGS sequence"/>
</dbReference>
<feature type="compositionally biased region" description="Basic and acidic residues" evidence="10">
    <location>
        <begin position="1"/>
        <end position="25"/>
    </location>
</feature>
<accession>A0AAN6N160</accession>
<feature type="region of interest" description="Disordered" evidence="10">
    <location>
        <begin position="1"/>
        <end position="43"/>
    </location>
</feature>
<sequence length="264" mass="30711">MEPLQHKYENVDDRDHDDLEARSSTEVDESLMGDEKQWQHQRAARRSTRSRVATFLRSHRWIIDTSLLLVILGLLVRDKLKEPPANQWEFGGDFTGVGPRFGQQITKFNSDMSYAPMNTSEFFTDEVLMKWNKLMPKGMGFVWVNETHRYHDLPKPVDWPDKTVFTTSMTHQLHCLFAVVQTYSGLKANHPIPDDHHWHMIHCFDYMRQAIMCSADIALEGHETTFPDDNGGSDGWDSKHVCKDYGQVISYLESVRAYDDQLIY</sequence>
<protein>
    <recommendedName>
        <fullName evidence="13">Oxidase ustYa</fullName>
    </recommendedName>
</protein>
<keyword evidence="4" id="KW-1133">Transmembrane helix</keyword>
<dbReference type="EMBL" id="MU853883">
    <property type="protein sequence ID" value="KAK3936449.1"/>
    <property type="molecule type" value="Genomic_DNA"/>
</dbReference>
<dbReference type="PANTHER" id="PTHR33365:SF11">
    <property type="entry name" value="TAT PATHWAY SIGNAL SEQUENCE"/>
    <property type="match status" value="1"/>
</dbReference>
<dbReference type="GO" id="GO:0043386">
    <property type="term" value="P:mycotoxin biosynthetic process"/>
    <property type="evidence" value="ECO:0007669"/>
    <property type="project" value="InterPro"/>
</dbReference>
<keyword evidence="12" id="KW-1185">Reference proteome</keyword>
<dbReference type="GO" id="GO:0016491">
    <property type="term" value="F:oxidoreductase activity"/>
    <property type="evidence" value="ECO:0007669"/>
    <property type="project" value="UniProtKB-KW"/>
</dbReference>
<keyword evidence="7" id="KW-0472">Membrane</keyword>
<evidence type="ECO:0000256" key="3">
    <source>
        <dbReference type="ARBA" id="ARBA00022692"/>
    </source>
</evidence>
<evidence type="ECO:0000256" key="5">
    <source>
        <dbReference type="ARBA" id="ARBA00023002"/>
    </source>
</evidence>